<evidence type="ECO:0000259" key="2">
    <source>
        <dbReference type="Pfam" id="PF13609"/>
    </source>
</evidence>
<evidence type="ECO:0000256" key="1">
    <source>
        <dbReference type="SAM" id="SignalP"/>
    </source>
</evidence>
<proteinExistence type="predicted"/>
<dbReference type="RefSeq" id="WP_101183859.1">
    <property type="nucleotide sequence ID" value="NZ_CP031218.1"/>
</dbReference>
<feature type="signal peptide" evidence="1">
    <location>
        <begin position="1"/>
        <end position="22"/>
    </location>
</feature>
<dbReference type="Pfam" id="PF13609">
    <property type="entry name" value="Porin_4"/>
    <property type="match status" value="1"/>
</dbReference>
<dbReference type="Gene3D" id="2.40.160.10">
    <property type="entry name" value="Porin"/>
    <property type="match status" value="1"/>
</dbReference>
<name>A0A2N1J512_9BACT</name>
<organism evidence="3 4">
    <name type="scientific">Malaciobacter halophilus</name>
    <dbReference type="NCBI Taxonomy" id="197482"/>
    <lineage>
        <taxon>Bacteria</taxon>
        <taxon>Pseudomonadati</taxon>
        <taxon>Campylobacterota</taxon>
        <taxon>Epsilonproteobacteria</taxon>
        <taxon>Campylobacterales</taxon>
        <taxon>Arcobacteraceae</taxon>
        <taxon>Malaciobacter</taxon>
    </lineage>
</organism>
<dbReference type="InterPro" id="IPR033900">
    <property type="entry name" value="Gram_neg_porin_domain"/>
</dbReference>
<sequence length="385" mass="43440">MKSIKLSLIAALATTVCTNISANSLQEALTNGKVSAEFAVTYETRKQDKEISKYYQDTAYSVGSFALKYETEKWNNLSLTAKFRAYKTLFEDDDKSITSTGKGDASERFYKTGSEKDIDAEELFLAYDLNNLHIKAGRQFISTEWINKTQDAISLYYDINNTSIEAIWSSRHGRVYARDYRPMTHINKENGGVYKLGVTQKISDKLFVKAYGLTAPSLKDIYGGKINYKNSINNIKFGAMAHYADLNEDDTNLQDSNILELKTFATINGYTATLGYVQIDEDAAFNHIAGETIIPFEEGDQMFLKDAKTTYAMLSKSFGKLNLTALYGITDYEKDFDKDEFNLWAGYKFNKNLTLNVGYALTNEDNKDANTTDLNQLNATLVYSF</sequence>
<dbReference type="AlphaFoldDB" id="A0A2N1J512"/>
<dbReference type="SUPFAM" id="SSF56935">
    <property type="entry name" value="Porins"/>
    <property type="match status" value="1"/>
</dbReference>
<dbReference type="Proteomes" id="UP000233248">
    <property type="component" value="Unassembled WGS sequence"/>
</dbReference>
<gene>
    <name evidence="3" type="ORF">CP960_03575</name>
</gene>
<keyword evidence="1" id="KW-0732">Signal</keyword>
<reference evidence="3 4" key="1">
    <citation type="submission" date="2017-09" db="EMBL/GenBank/DDBJ databases">
        <title>Genomics of the genus Arcobacter.</title>
        <authorList>
            <person name="Perez-Cataluna A."/>
            <person name="Figueras M.J."/>
            <person name="Salas-Masso N."/>
        </authorList>
    </citation>
    <scope>NUCLEOTIDE SEQUENCE [LARGE SCALE GENOMIC DNA]</scope>
    <source>
        <strain evidence="3 4">DSM 18005</strain>
    </source>
</reference>
<evidence type="ECO:0000313" key="3">
    <source>
        <dbReference type="EMBL" id="PKI81552.1"/>
    </source>
</evidence>
<dbReference type="GO" id="GO:0015288">
    <property type="term" value="F:porin activity"/>
    <property type="evidence" value="ECO:0007669"/>
    <property type="project" value="InterPro"/>
</dbReference>
<dbReference type="EMBL" id="NXIF01000013">
    <property type="protein sequence ID" value="PKI81552.1"/>
    <property type="molecule type" value="Genomic_DNA"/>
</dbReference>
<dbReference type="NCBIfam" id="NF033922">
    <property type="entry name" value="opr_porin_1"/>
    <property type="match status" value="1"/>
</dbReference>
<dbReference type="GO" id="GO:0016020">
    <property type="term" value="C:membrane"/>
    <property type="evidence" value="ECO:0007669"/>
    <property type="project" value="InterPro"/>
</dbReference>
<dbReference type="KEGG" id="ahs:AHALO_1846"/>
<evidence type="ECO:0000313" key="4">
    <source>
        <dbReference type="Proteomes" id="UP000233248"/>
    </source>
</evidence>
<feature type="domain" description="Porin" evidence="2">
    <location>
        <begin position="219"/>
        <end position="366"/>
    </location>
</feature>
<keyword evidence="4" id="KW-1185">Reference proteome</keyword>
<protein>
    <recommendedName>
        <fullName evidence="2">Porin domain-containing protein</fullName>
    </recommendedName>
</protein>
<dbReference type="NCBIfam" id="NF033923">
    <property type="entry name" value="opr_proin_2"/>
    <property type="match status" value="1"/>
</dbReference>
<comment type="caution">
    <text evidence="3">The sequence shown here is derived from an EMBL/GenBank/DDBJ whole genome shotgun (WGS) entry which is preliminary data.</text>
</comment>
<dbReference type="InterPro" id="IPR023614">
    <property type="entry name" value="Porin_dom_sf"/>
</dbReference>
<feature type="chain" id="PRO_5014599329" description="Porin domain-containing protein" evidence="1">
    <location>
        <begin position="23"/>
        <end position="385"/>
    </location>
</feature>
<accession>A0A2N1J512</accession>
<dbReference type="OrthoDB" id="5356750at2"/>